<dbReference type="AlphaFoldDB" id="A0A6M4GYC9"/>
<dbReference type="InterPro" id="IPR013766">
    <property type="entry name" value="Thioredoxin_domain"/>
</dbReference>
<protein>
    <recommendedName>
        <fullName evidence="1">Thioredoxin domain-containing protein</fullName>
    </recommendedName>
</protein>
<name>A0A6M4GYC9_9PROT</name>
<reference evidence="2 3" key="1">
    <citation type="submission" date="2020-04" db="EMBL/GenBank/DDBJ databases">
        <title>Usitatibacter rugosus gen. nov., sp. nov. and Usitatibacter palustris sp. nov., novel members of Usitatibacteraceae fam. nov. within the order Nitrosomonadales isolated from soil.</title>
        <authorList>
            <person name="Huber K.J."/>
            <person name="Neumann-Schaal M."/>
            <person name="Geppert A."/>
            <person name="Luckner M."/>
            <person name="Wanner G."/>
            <person name="Overmann J."/>
        </authorList>
    </citation>
    <scope>NUCLEOTIDE SEQUENCE [LARGE SCALE GENOMIC DNA]</scope>
    <source>
        <strain evidence="2 3">0125_3</strain>
    </source>
</reference>
<dbReference type="InterPro" id="IPR036249">
    <property type="entry name" value="Thioredoxin-like_sf"/>
</dbReference>
<dbReference type="KEGG" id="uru:DSM104443_03105"/>
<evidence type="ECO:0000259" key="1">
    <source>
        <dbReference type="PROSITE" id="PS51352"/>
    </source>
</evidence>
<dbReference type="SUPFAM" id="SSF52833">
    <property type="entry name" value="Thioredoxin-like"/>
    <property type="match status" value="1"/>
</dbReference>
<dbReference type="RefSeq" id="WP_171093858.1">
    <property type="nucleotide sequence ID" value="NZ_CP053069.1"/>
</dbReference>
<dbReference type="Gene3D" id="3.40.30.10">
    <property type="entry name" value="Glutaredoxin"/>
    <property type="match status" value="1"/>
</dbReference>
<dbReference type="PROSITE" id="PS51352">
    <property type="entry name" value="THIOREDOXIN_2"/>
    <property type="match status" value="1"/>
</dbReference>
<dbReference type="Pfam" id="PF00085">
    <property type="entry name" value="Thioredoxin"/>
    <property type="match status" value="1"/>
</dbReference>
<sequence length="103" mass="11516">MDYSPEQPSRESIDRLPGSTLLQFGTNWCGHCARAERLVEEALEDHAGIRRVKVEDGKGEPLGRSFGVTLWPTLVFLKDGKEIARLVRPGDVRDIDSALLKIE</sequence>
<dbReference type="EMBL" id="CP053069">
    <property type="protein sequence ID" value="QJR12022.1"/>
    <property type="molecule type" value="Genomic_DNA"/>
</dbReference>
<dbReference type="Proteomes" id="UP000501534">
    <property type="component" value="Chromosome"/>
</dbReference>
<accession>A0A6M4GYC9</accession>
<proteinExistence type="predicted"/>
<gene>
    <name evidence="2" type="ORF">DSM104443_03105</name>
</gene>
<evidence type="ECO:0000313" key="2">
    <source>
        <dbReference type="EMBL" id="QJR12022.1"/>
    </source>
</evidence>
<keyword evidence="3" id="KW-1185">Reference proteome</keyword>
<evidence type="ECO:0000313" key="3">
    <source>
        <dbReference type="Proteomes" id="UP000501534"/>
    </source>
</evidence>
<organism evidence="2 3">
    <name type="scientific">Usitatibacter rugosus</name>
    <dbReference type="NCBI Taxonomy" id="2732067"/>
    <lineage>
        <taxon>Bacteria</taxon>
        <taxon>Pseudomonadati</taxon>
        <taxon>Pseudomonadota</taxon>
        <taxon>Betaproteobacteria</taxon>
        <taxon>Nitrosomonadales</taxon>
        <taxon>Usitatibacteraceae</taxon>
        <taxon>Usitatibacter</taxon>
    </lineage>
</organism>
<feature type="domain" description="Thioredoxin" evidence="1">
    <location>
        <begin position="1"/>
        <end position="103"/>
    </location>
</feature>
<dbReference type="CDD" id="cd02947">
    <property type="entry name" value="TRX_family"/>
    <property type="match status" value="1"/>
</dbReference>